<evidence type="ECO:0000313" key="1">
    <source>
        <dbReference type="EMBL" id="KKL12885.1"/>
    </source>
</evidence>
<comment type="caution">
    <text evidence="1">The sequence shown here is derived from an EMBL/GenBank/DDBJ whole genome shotgun (WGS) entry which is preliminary data.</text>
</comment>
<sequence length="209" mass="23379">MRGTLFFEIPDDQEIIVKLVEAVPPNWSWVDGSLHAPEMLIASGQVEEHTGFAVRRSHGNNPTIVGSYNQDERKQRNPDLFAIMVDQKLPGFIFFDEAGYRTPIISTELAKRITVGFLQKGYRGGLRFFKDCYGNCKFDNPARCDIASKPWHGGPASYEEGGPQPARIKIEWEGKYGGEEEDIAPIVTVCRSLNLREYTLAEPVEAAAS</sequence>
<reference evidence="1" key="1">
    <citation type="journal article" date="2015" name="Nature">
        <title>Complex archaea that bridge the gap between prokaryotes and eukaryotes.</title>
        <authorList>
            <person name="Spang A."/>
            <person name="Saw J.H."/>
            <person name="Jorgensen S.L."/>
            <person name="Zaremba-Niedzwiedzka K."/>
            <person name="Martijn J."/>
            <person name="Lind A.E."/>
            <person name="van Eijk R."/>
            <person name="Schleper C."/>
            <person name="Guy L."/>
            <person name="Ettema T.J."/>
        </authorList>
    </citation>
    <scope>NUCLEOTIDE SEQUENCE</scope>
</reference>
<dbReference type="AlphaFoldDB" id="A0A0F9ATX1"/>
<name>A0A0F9ATX1_9ZZZZ</name>
<proteinExistence type="predicted"/>
<gene>
    <name evidence="1" type="ORF">LCGC14_2531290</name>
</gene>
<dbReference type="EMBL" id="LAZR01041086">
    <property type="protein sequence ID" value="KKL12885.1"/>
    <property type="molecule type" value="Genomic_DNA"/>
</dbReference>
<accession>A0A0F9ATX1</accession>
<protein>
    <submittedName>
        <fullName evidence="1">Uncharacterized protein</fullName>
    </submittedName>
</protein>
<organism evidence="1">
    <name type="scientific">marine sediment metagenome</name>
    <dbReference type="NCBI Taxonomy" id="412755"/>
    <lineage>
        <taxon>unclassified sequences</taxon>
        <taxon>metagenomes</taxon>
        <taxon>ecological metagenomes</taxon>
    </lineage>
</organism>